<evidence type="ECO:0000313" key="6">
    <source>
        <dbReference type="EMBL" id="KAL3771266.1"/>
    </source>
</evidence>
<evidence type="ECO:0000313" key="7">
    <source>
        <dbReference type="Proteomes" id="UP001530293"/>
    </source>
</evidence>
<feature type="active site" description="Proton acceptor" evidence="5">
    <location>
        <position position="94"/>
    </location>
</feature>
<evidence type="ECO:0000256" key="4">
    <source>
        <dbReference type="ARBA" id="ARBA00022928"/>
    </source>
</evidence>
<comment type="function">
    <text evidence="1">JanA and janB regulate somatic sex differentiation.</text>
</comment>
<evidence type="ECO:0000256" key="5">
    <source>
        <dbReference type="PIRSR" id="PIRSR607702-1"/>
    </source>
</evidence>
<evidence type="ECO:0000256" key="3">
    <source>
        <dbReference type="ARBA" id="ARBA00022782"/>
    </source>
</evidence>
<keyword evidence="7" id="KW-1185">Reference proteome</keyword>
<dbReference type="Proteomes" id="UP001530293">
    <property type="component" value="Unassembled WGS sequence"/>
</dbReference>
<dbReference type="Gene3D" id="3.50.20.20">
    <property type="entry name" value="Janus/Ocnus"/>
    <property type="match status" value="1"/>
</dbReference>
<dbReference type="EMBL" id="JALLBG020000027">
    <property type="protein sequence ID" value="KAL3771266.1"/>
    <property type="molecule type" value="Genomic_DNA"/>
</dbReference>
<dbReference type="InterPro" id="IPR007702">
    <property type="entry name" value="Janus"/>
</dbReference>
<reference evidence="6 7" key="1">
    <citation type="submission" date="2024-10" db="EMBL/GenBank/DDBJ databases">
        <title>Updated reference genomes for cyclostephanoid diatoms.</title>
        <authorList>
            <person name="Roberts W.R."/>
            <person name="Alverson A.J."/>
        </authorList>
    </citation>
    <scope>NUCLEOTIDE SEQUENCE [LARGE SCALE GENOMIC DNA]</scope>
    <source>
        <strain evidence="6 7">AJA232-27</strain>
    </source>
</reference>
<organism evidence="6 7">
    <name type="scientific">Discostella pseudostelligera</name>
    <dbReference type="NCBI Taxonomy" id="259834"/>
    <lineage>
        <taxon>Eukaryota</taxon>
        <taxon>Sar</taxon>
        <taxon>Stramenopiles</taxon>
        <taxon>Ochrophyta</taxon>
        <taxon>Bacillariophyta</taxon>
        <taxon>Coscinodiscophyceae</taxon>
        <taxon>Thalassiosirophycidae</taxon>
        <taxon>Stephanodiscales</taxon>
        <taxon>Stephanodiscaceae</taxon>
        <taxon>Discostella</taxon>
    </lineage>
</organism>
<dbReference type="PANTHER" id="PTHR12258">
    <property type="entry name" value="JANUS-A/JANUS-B"/>
    <property type="match status" value="1"/>
</dbReference>
<keyword evidence="4" id="KW-0726">Sexual differentiation</keyword>
<dbReference type="PANTHER" id="PTHR12258:SF5">
    <property type="entry name" value="BCDNA.GH02250-RELATED"/>
    <property type="match status" value="1"/>
</dbReference>
<evidence type="ECO:0000256" key="1">
    <source>
        <dbReference type="ARBA" id="ARBA00002508"/>
    </source>
</evidence>
<comment type="similarity">
    <text evidence="2">Belongs to the janus family.</text>
</comment>
<sequence length="169" mass="18291">MGSGPDSTSGANHAAAVQAHLSDCNGVEQTAAADSDRSTLVEESTPMGYDSDGDILTVSIDEGDLNYVVVTAVSPSPSNLHKTFIYSRKNAQYHVNVAIELLPKLRKRSYTDIQITGGGRIMRDDKNKIIHISGCSYGFGQADHAMTKELVEQTARYSEYHVTCSNDGY</sequence>
<dbReference type="AlphaFoldDB" id="A0ABD3N8B2"/>
<comment type="caution">
    <text evidence="6">The sequence shown here is derived from an EMBL/GenBank/DDBJ whole genome shotgun (WGS) entry which is preliminary data.</text>
</comment>
<dbReference type="InterPro" id="IPR038596">
    <property type="entry name" value="Janus_sf"/>
</dbReference>
<proteinExistence type="inferred from homology"/>
<dbReference type="GO" id="GO:0030154">
    <property type="term" value="P:cell differentiation"/>
    <property type="evidence" value="ECO:0007669"/>
    <property type="project" value="UniProtKB-KW"/>
</dbReference>
<dbReference type="SUPFAM" id="SSF143724">
    <property type="entry name" value="PHP14-like"/>
    <property type="match status" value="1"/>
</dbReference>
<accession>A0ABD3N8B2</accession>
<dbReference type="Pfam" id="PF05005">
    <property type="entry name" value="Ocnus"/>
    <property type="match status" value="1"/>
</dbReference>
<evidence type="ECO:0000256" key="2">
    <source>
        <dbReference type="ARBA" id="ARBA00010971"/>
    </source>
</evidence>
<dbReference type="GO" id="GO:0007548">
    <property type="term" value="P:sex differentiation"/>
    <property type="evidence" value="ECO:0007669"/>
    <property type="project" value="UniProtKB-KW"/>
</dbReference>
<gene>
    <name evidence="6" type="ORF">ACHAWU_005170</name>
</gene>
<protein>
    <submittedName>
        <fullName evidence="6">Uncharacterized protein</fullName>
    </submittedName>
</protein>
<name>A0ABD3N8B2_9STRA</name>
<keyword evidence="3" id="KW-0221">Differentiation</keyword>